<dbReference type="GO" id="GO:0003676">
    <property type="term" value="F:nucleic acid binding"/>
    <property type="evidence" value="ECO:0007669"/>
    <property type="project" value="InterPro"/>
</dbReference>
<dbReference type="OrthoDB" id="7396459at2759"/>
<feature type="non-terminal residue" evidence="2">
    <location>
        <position position="1"/>
    </location>
</feature>
<dbReference type="InterPro" id="IPR011545">
    <property type="entry name" value="DEAD/DEAH_box_helicase_dom"/>
</dbReference>
<protein>
    <recommendedName>
        <fullName evidence="1">DEAD/DEAH-box helicase domain-containing protein</fullName>
    </recommendedName>
</protein>
<dbReference type="InterPro" id="IPR027417">
    <property type="entry name" value="P-loop_NTPase"/>
</dbReference>
<evidence type="ECO:0000313" key="2">
    <source>
        <dbReference type="EMBL" id="GIQ92452.1"/>
    </source>
</evidence>
<dbReference type="Proteomes" id="UP000265618">
    <property type="component" value="Unassembled WGS sequence"/>
</dbReference>
<evidence type="ECO:0000313" key="3">
    <source>
        <dbReference type="Proteomes" id="UP000265618"/>
    </source>
</evidence>
<evidence type="ECO:0000259" key="1">
    <source>
        <dbReference type="Pfam" id="PF00270"/>
    </source>
</evidence>
<dbReference type="GO" id="GO:0005524">
    <property type="term" value="F:ATP binding"/>
    <property type="evidence" value="ECO:0007669"/>
    <property type="project" value="InterPro"/>
</dbReference>
<sequence>AIVIDEADRVLQMNGGVAASKILNMLPKERLLGLFSATQAASIPKMSKLGAQEAR</sequence>
<dbReference type="AlphaFoldDB" id="A0A9K3DCS1"/>
<feature type="domain" description="DEAD/DEAH-box helicase" evidence="1">
    <location>
        <begin position="2"/>
        <end position="41"/>
    </location>
</feature>
<dbReference type="EMBL" id="BDIP01009746">
    <property type="protein sequence ID" value="GIQ92452.1"/>
    <property type="molecule type" value="Genomic_DNA"/>
</dbReference>
<dbReference type="Pfam" id="PF00270">
    <property type="entry name" value="DEAD"/>
    <property type="match status" value="1"/>
</dbReference>
<keyword evidence="3" id="KW-1185">Reference proteome</keyword>
<reference evidence="2 3" key="1">
    <citation type="journal article" date="2018" name="PLoS ONE">
        <title>The draft genome of Kipferlia bialata reveals reductive genome evolution in fornicate parasites.</title>
        <authorList>
            <person name="Tanifuji G."/>
            <person name="Takabayashi S."/>
            <person name="Kume K."/>
            <person name="Takagi M."/>
            <person name="Nakayama T."/>
            <person name="Kamikawa R."/>
            <person name="Inagaki Y."/>
            <person name="Hashimoto T."/>
        </authorList>
    </citation>
    <scope>NUCLEOTIDE SEQUENCE [LARGE SCALE GENOMIC DNA]</scope>
    <source>
        <strain evidence="2">NY0173</strain>
    </source>
</reference>
<organism evidence="2 3">
    <name type="scientific">Kipferlia bialata</name>
    <dbReference type="NCBI Taxonomy" id="797122"/>
    <lineage>
        <taxon>Eukaryota</taxon>
        <taxon>Metamonada</taxon>
        <taxon>Carpediemonas-like organisms</taxon>
        <taxon>Kipferlia</taxon>
    </lineage>
</organism>
<gene>
    <name evidence="2" type="ORF">KIPB_016233</name>
</gene>
<dbReference type="SUPFAM" id="SSF52540">
    <property type="entry name" value="P-loop containing nucleoside triphosphate hydrolases"/>
    <property type="match status" value="1"/>
</dbReference>
<name>A0A9K3DCS1_9EUKA</name>
<comment type="caution">
    <text evidence="2">The sequence shown here is derived from an EMBL/GenBank/DDBJ whole genome shotgun (WGS) entry which is preliminary data.</text>
</comment>
<proteinExistence type="predicted"/>
<accession>A0A9K3DCS1</accession>
<dbReference type="Gene3D" id="3.40.50.300">
    <property type="entry name" value="P-loop containing nucleotide triphosphate hydrolases"/>
    <property type="match status" value="1"/>
</dbReference>